<dbReference type="Pfam" id="PF00497">
    <property type="entry name" value="SBP_bac_3"/>
    <property type="match status" value="1"/>
</dbReference>
<dbReference type="EMBL" id="LT629765">
    <property type="protein sequence ID" value="SDS66556.1"/>
    <property type="molecule type" value="Genomic_DNA"/>
</dbReference>
<dbReference type="InterPro" id="IPR001638">
    <property type="entry name" value="Solute-binding_3/MltF_N"/>
</dbReference>
<dbReference type="AlphaFoldDB" id="A0A1H1U2S5"/>
<dbReference type="Proteomes" id="UP000182237">
    <property type="component" value="Chromosome I"/>
</dbReference>
<accession>A0A1H1U2S5</accession>
<keyword evidence="4" id="KW-1185">Reference proteome</keyword>
<organism evidence="3 4">
    <name type="scientific">Corynebacterium timonense</name>
    <dbReference type="NCBI Taxonomy" id="441500"/>
    <lineage>
        <taxon>Bacteria</taxon>
        <taxon>Bacillati</taxon>
        <taxon>Actinomycetota</taxon>
        <taxon>Actinomycetes</taxon>
        <taxon>Mycobacteriales</taxon>
        <taxon>Corynebacteriaceae</taxon>
        <taxon>Corynebacterium</taxon>
    </lineage>
</organism>
<name>A0A1H1U2S5_9CORY</name>
<dbReference type="RefSeq" id="WP_019193653.1">
    <property type="nucleotide sequence ID" value="NZ_LT629765.1"/>
</dbReference>
<proteinExistence type="predicted"/>
<dbReference type="Gene3D" id="3.40.190.10">
    <property type="entry name" value="Periplasmic binding protein-like II"/>
    <property type="match status" value="1"/>
</dbReference>
<feature type="domain" description="Solute-binding protein family 3/N-terminal" evidence="2">
    <location>
        <begin position="33"/>
        <end position="147"/>
    </location>
</feature>
<protein>
    <submittedName>
        <fullName evidence="3">Extracellular solute-binding protein, family 3</fullName>
    </submittedName>
</protein>
<dbReference type="eggNOG" id="COG0834">
    <property type="taxonomic scope" value="Bacteria"/>
</dbReference>
<dbReference type="STRING" id="1203190.GCA_000312345_00803"/>
<reference evidence="3 4" key="1">
    <citation type="submission" date="2016-10" db="EMBL/GenBank/DDBJ databases">
        <authorList>
            <person name="de Groot N.N."/>
        </authorList>
    </citation>
    <scope>NUCLEOTIDE SEQUENCE [LARGE SCALE GENOMIC DNA]</scope>
    <source>
        <strain evidence="3 4">DSM 45434</strain>
    </source>
</reference>
<gene>
    <name evidence="3" type="ORF">SAMN04488539_2128</name>
</gene>
<dbReference type="SUPFAM" id="SSF53850">
    <property type="entry name" value="Periplasmic binding protein-like II"/>
    <property type="match status" value="1"/>
</dbReference>
<keyword evidence="1" id="KW-0732">Signal</keyword>
<dbReference type="PANTHER" id="PTHR35936">
    <property type="entry name" value="MEMBRANE-BOUND LYTIC MUREIN TRANSGLYCOSYLASE F"/>
    <property type="match status" value="1"/>
</dbReference>
<evidence type="ECO:0000313" key="4">
    <source>
        <dbReference type="Proteomes" id="UP000182237"/>
    </source>
</evidence>
<sequence>MAALALGASLLGACGSIPADSEGTYDRARGATLVVGVSEHHPWAVVDDGTGEVTGVEADLVRGFADSIGADVEWKVGPESVLADWVDKGEADVMIGGLTASSPWSDTVALTRPYTTVESAAGEKEKMVMAVPMGENKLLVALERYLAREAGEI</sequence>
<evidence type="ECO:0000313" key="3">
    <source>
        <dbReference type="EMBL" id="SDS66556.1"/>
    </source>
</evidence>
<evidence type="ECO:0000259" key="2">
    <source>
        <dbReference type="Pfam" id="PF00497"/>
    </source>
</evidence>
<dbReference type="OrthoDB" id="6150901at2"/>
<evidence type="ECO:0000256" key="1">
    <source>
        <dbReference type="ARBA" id="ARBA00022729"/>
    </source>
</evidence>
<dbReference type="PANTHER" id="PTHR35936:SF19">
    <property type="entry name" value="AMINO-ACID-BINDING PROTEIN YXEM-RELATED"/>
    <property type="match status" value="1"/>
</dbReference>